<evidence type="ECO:0000256" key="3">
    <source>
        <dbReference type="ARBA" id="ARBA00023242"/>
    </source>
</evidence>
<dbReference type="STRING" id="1037660.A0A066VGX7"/>
<dbReference type="PANTHER" id="PTHR11249">
    <property type="entry name" value="GLIAL FACTOR NATURATION FACTOR"/>
    <property type="match status" value="1"/>
</dbReference>
<protein>
    <submittedName>
        <fullName evidence="6">Glia maturation factor beta</fullName>
    </submittedName>
</protein>
<gene>
    <name evidence="6" type="ORF">K437DRAFT_259654</name>
</gene>
<dbReference type="OMA" id="EWKMLYA"/>
<evidence type="ECO:0000313" key="7">
    <source>
        <dbReference type="Proteomes" id="UP000027361"/>
    </source>
</evidence>
<evidence type="ECO:0000256" key="2">
    <source>
        <dbReference type="ARBA" id="ARBA00022490"/>
    </source>
</evidence>
<sequence length="140" mass="15509">MSSTVDVDPALLKQLEEFRMAKRSSGSAAIIIKIDKRKLLMSVEESYDDTTLEELGDELPENSPRFIVLSYKLEHKDGRVSFPLVLVNWQPTTSPVDLSTLYASALSNFAVQADVGKVVDVRDGVEGFTKEFLDERLGAA</sequence>
<comment type="caution">
    <text evidence="6">The sequence shown here is derived from an EMBL/GenBank/DDBJ whole genome shotgun (WGS) entry which is preliminary data.</text>
</comment>
<organism evidence="6 7">
    <name type="scientific">Tilletiaria anomala (strain ATCC 24038 / CBS 436.72 / UBC 951)</name>
    <dbReference type="NCBI Taxonomy" id="1037660"/>
    <lineage>
        <taxon>Eukaryota</taxon>
        <taxon>Fungi</taxon>
        <taxon>Dikarya</taxon>
        <taxon>Basidiomycota</taxon>
        <taxon>Ustilaginomycotina</taxon>
        <taxon>Exobasidiomycetes</taxon>
        <taxon>Georgefischeriales</taxon>
        <taxon>Tilletiariaceae</taxon>
        <taxon>Tilletiaria</taxon>
    </lineage>
</organism>
<dbReference type="InterPro" id="IPR002108">
    <property type="entry name" value="ADF-H"/>
</dbReference>
<keyword evidence="3 4" id="KW-0539">Nucleus</keyword>
<dbReference type="GO" id="GO:0030479">
    <property type="term" value="C:actin cortical patch"/>
    <property type="evidence" value="ECO:0007669"/>
    <property type="project" value="TreeGrafter"/>
</dbReference>
<feature type="domain" description="ADF-H" evidence="5">
    <location>
        <begin position="2"/>
        <end position="138"/>
    </location>
</feature>
<comment type="subcellular location">
    <subcellularLocation>
        <location evidence="4">Cytoplasm</location>
    </subcellularLocation>
    <subcellularLocation>
        <location evidence="4">Nucleus</location>
    </subcellularLocation>
</comment>
<dbReference type="GO" id="GO:0071933">
    <property type="term" value="F:Arp2/3 complex binding"/>
    <property type="evidence" value="ECO:0007669"/>
    <property type="project" value="InterPro"/>
</dbReference>
<accession>A0A066VGX7</accession>
<dbReference type="SMART" id="SM00102">
    <property type="entry name" value="ADF"/>
    <property type="match status" value="1"/>
</dbReference>
<dbReference type="PIRSF" id="PIRSF001788">
    <property type="entry name" value="GMF-beta"/>
    <property type="match status" value="1"/>
</dbReference>
<dbReference type="InParanoid" id="A0A066VGX7"/>
<dbReference type="CDD" id="cd11283">
    <property type="entry name" value="ADF_GMF-beta_like"/>
    <property type="match status" value="1"/>
</dbReference>
<dbReference type="EMBL" id="JMSN01000130">
    <property type="protein sequence ID" value="KDN37815.1"/>
    <property type="molecule type" value="Genomic_DNA"/>
</dbReference>
<dbReference type="Pfam" id="PF00241">
    <property type="entry name" value="Cofilin_ADF"/>
    <property type="match status" value="1"/>
</dbReference>
<dbReference type="GeneID" id="25265334"/>
<dbReference type="OrthoDB" id="3919494at2759"/>
<dbReference type="Proteomes" id="UP000027361">
    <property type="component" value="Unassembled WGS sequence"/>
</dbReference>
<dbReference type="PROSITE" id="PS51263">
    <property type="entry name" value="ADF_H"/>
    <property type="match status" value="1"/>
</dbReference>
<dbReference type="FunCoup" id="A0A066VGX7">
    <property type="interactions" value="86"/>
</dbReference>
<evidence type="ECO:0000256" key="4">
    <source>
        <dbReference type="PIRNR" id="PIRNR001788"/>
    </source>
</evidence>
<proteinExistence type="inferred from homology"/>
<dbReference type="GO" id="GO:0005634">
    <property type="term" value="C:nucleus"/>
    <property type="evidence" value="ECO:0007669"/>
    <property type="project" value="UniProtKB-SubCell"/>
</dbReference>
<evidence type="ECO:0000313" key="6">
    <source>
        <dbReference type="EMBL" id="KDN37815.1"/>
    </source>
</evidence>
<reference evidence="6 7" key="1">
    <citation type="submission" date="2014-05" db="EMBL/GenBank/DDBJ databases">
        <title>Draft genome sequence of a rare smut relative, Tilletiaria anomala UBC 951.</title>
        <authorList>
            <consortium name="DOE Joint Genome Institute"/>
            <person name="Toome M."/>
            <person name="Kuo A."/>
            <person name="Henrissat B."/>
            <person name="Lipzen A."/>
            <person name="Tritt A."/>
            <person name="Yoshinaga Y."/>
            <person name="Zane M."/>
            <person name="Barry K."/>
            <person name="Grigoriev I.V."/>
            <person name="Spatafora J.W."/>
            <person name="Aimea M.C."/>
        </authorList>
    </citation>
    <scope>NUCLEOTIDE SEQUENCE [LARGE SCALE GENOMIC DNA]</scope>
    <source>
        <strain evidence="6 7">UBC 951</strain>
    </source>
</reference>
<dbReference type="GO" id="GO:0003779">
    <property type="term" value="F:actin binding"/>
    <property type="evidence" value="ECO:0007669"/>
    <property type="project" value="InterPro"/>
</dbReference>
<dbReference type="AlphaFoldDB" id="A0A066VGX7"/>
<dbReference type="Gene3D" id="3.40.20.10">
    <property type="entry name" value="Severin"/>
    <property type="match status" value="1"/>
</dbReference>
<evidence type="ECO:0000259" key="5">
    <source>
        <dbReference type="PROSITE" id="PS51263"/>
    </source>
</evidence>
<evidence type="ECO:0000256" key="1">
    <source>
        <dbReference type="ARBA" id="ARBA00010055"/>
    </source>
</evidence>
<dbReference type="SUPFAM" id="SSF55753">
    <property type="entry name" value="Actin depolymerizing proteins"/>
    <property type="match status" value="1"/>
</dbReference>
<dbReference type="InterPro" id="IPR029006">
    <property type="entry name" value="ADF-H/Gelsolin-like_dom_sf"/>
</dbReference>
<comment type="similarity">
    <text evidence="1 4">Belongs to the actin-binding proteins ADF family. GMF subfamily.</text>
</comment>
<dbReference type="RefSeq" id="XP_013240497.1">
    <property type="nucleotide sequence ID" value="XM_013385043.1"/>
</dbReference>
<dbReference type="PANTHER" id="PTHR11249:SF2">
    <property type="entry name" value="GLIA MATURATION FACTOR"/>
    <property type="match status" value="1"/>
</dbReference>
<dbReference type="GO" id="GO:0034316">
    <property type="term" value="P:negative regulation of Arp2/3 complex-mediated actin nucleation"/>
    <property type="evidence" value="ECO:0007669"/>
    <property type="project" value="TreeGrafter"/>
</dbReference>
<name>A0A066VGX7_TILAU</name>
<keyword evidence="2 4" id="KW-0963">Cytoplasm</keyword>
<keyword evidence="7" id="KW-1185">Reference proteome</keyword>
<dbReference type="InterPro" id="IPR011171">
    <property type="entry name" value="GMF"/>
</dbReference>
<dbReference type="HOGENOM" id="CLU_087056_1_1_1"/>
<dbReference type="GO" id="GO:0071846">
    <property type="term" value="P:actin filament debranching"/>
    <property type="evidence" value="ECO:0007669"/>
    <property type="project" value="InterPro"/>
</dbReference>
<dbReference type="FunFam" id="3.40.20.10:FF:000026">
    <property type="entry name" value="Glia maturation factor"/>
    <property type="match status" value="1"/>
</dbReference>